<dbReference type="Proteomes" id="UP000000547">
    <property type="component" value="Chromosome"/>
</dbReference>
<dbReference type="HOGENOM" id="CLU_2859988_0_0_6"/>
<evidence type="ECO:0000313" key="1">
    <source>
        <dbReference type="EMBL" id="AAZ28410.1"/>
    </source>
</evidence>
<gene>
    <name evidence="1" type="ordered locus">CPS_0539</name>
</gene>
<dbReference type="KEGG" id="cps:CPS_0539"/>
<accession>Q489G7</accession>
<evidence type="ECO:0000313" key="2">
    <source>
        <dbReference type="Proteomes" id="UP000000547"/>
    </source>
</evidence>
<protein>
    <submittedName>
        <fullName evidence="1">Uncharacterized protein</fullName>
    </submittedName>
</protein>
<dbReference type="AlphaFoldDB" id="Q489G7"/>
<reference evidence="1" key="1">
    <citation type="journal article" date="2005" name="Proc. Natl. Acad. Sci. U.S.A.">
        <title>The psychrophilic lifestyle as revealed by the genome sequence of Colwellia psychrerythraea 34H through genomic and proteomic analyses.</title>
        <authorList>
            <person name="Methe B.A."/>
            <person name="Nelson K.E."/>
            <person name="Deming J.W."/>
            <person name="Momen B."/>
            <person name="Melamud E."/>
            <person name="Zhang X."/>
            <person name="Moult J."/>
            <person name="Madupu R."/>
            <person name="Nelson W.C."/>
            <person name="Dodson R.J."/>
            <person name="Brinkac L.M."/>
            <person name="Daugherty S.C."/>
            <person name="Durkin A.S."/>
            <person name="DeBoy R.T."/>
            <person name="Kolonay J.F."/>
            <person name="Sullivan S.A."/>
            <person name="Zhou L."/>
            <person name="Davidsen T.M."/>
            <person name="Wu M."/>
            <person name="Huston A.L."/>
            <person name="Lewis M."/>
            <person name="Weaver B."/>
            <person name="Weidman J.F."/>
            <person name="Khouri H."/>
            <person name="Utterback T.R."/>
            <person name="Feldblyum T.V."/>
            <person name="Fraser C.M."/>
        </authorList>
    </citation>
    <scope>NUCLEOTIDE SEQUENCE [LARGE SCALE GENOMIC DNA]</scope>
    <source>
        <strain evidence="1">34H</strain>
    </source>
</reference>
<organism evidence="1 2">
    <name type="scientific">Colwellia psychrerythraea (strain 34H / ATCC BAA-681)</name>
    <name type="common">Vibrio psychroerythus</name>
    <dbReference type="NCBI Taxonomy" id="167879"/>
    <lineage>
        <taxon>Bacteria</taxon>
        <taxon>Pseudomonadati</taxon>
        <taxon>Pseudomonadota</taxon>
        <taxon>Gammaproteobacteria</taxon>
        <taxon>Alteromonadales</taxon>
        <taxon>Colwelliaceae</taxon>
        <taxon>Colwellia</taxon>
    </lineage>
</organism>
<sequence>MSNLMKVVLFMPTLAVMDGKLASSLFIATICQLHRLFALTTETATTSSSKHQIPVEKIKCLGYN</sequence>
<dbReference type="STRING" id="167879.CPS_0539"/>
<name>Q489G7_COLP3</name>
<dbReference type="EMBL" id="CP000083">
    <property type="protein sequence ID" value="AAZ28410.1"/>
    <property type="molecule type" value="Genomic_DNA"/>
</dbReference>
<proteinExistence type="predicted"/>